<dbReference type="EMBL" id="JASWJB010000044">
    <property type="protein sequence ID" value="KAK2606215.1"/>
    <property type="molecule type" value="Genomic_DNA"/>
</dbReference>
<feature type="signal peptide" evidence="1">
    <location>
        <begin position="1"/>
        <end position="26"/>
    </location>
</feature>
<sequence length="498" mass="55708">MKMLSIHSLIFASLAWFLSRMPATVAQSWKRYPFELEGNPILTFPKVEGAQYQYMGDSWFLTAEVQGQITGKKYQIFTIFNRNYISAVKLNFYQASIFDYQTGAFNTYTSYDLPGTSLVDQKFASSDDHLDVSFNAPEGKSFWNTSRTPAGALDPFVYDLHCPGKDVVTEESFSFSVHANMQKKPVAFGASVLRGFFTQFGQPNTLTYWQPGPSINGSLSFKGFSEPILGTRGHMDRQIFPLFPGILSPTGRQRSHEWRQVNLDNGIDLSIWRQFDRLANNSITDTTGVTVSFPPSEPNGEPPPPLWANGVPNDLTVEYISYSKYPRQNFSTLFPPPSQNMYMPSAHIIRSASLNMTLEATYTTPAPAAKLPIEYYEGPAIWKGTFMGKPVSATGIFESSLALYRDWELAGVLSDSVAHLPKAGFSAQAPQDYVVKIVQGLQSFVSSDRVNDHRVEASIYLDMRVVPALNTMTDQKQRENMLEIAADFRSSLTLVGEF</sequence>
<dbReference type="Gene3D" id="2.40.370.10">
    <property type="entry name" value="AttH-like domain"/>
    <property type="match status" value="1"/>
</dbReference>
<organism evidence="2 3">
    <name type="scientific">Conoideocrella luteorostrata</name>
    <dbReference type="NCBI Taxonomy" id="1105319"/>
    <lineage>
        <taxon>Eukaryota</taxon>
        <taxon>Fungi</taxon>
        <taxon>Dikarya</taxon>
        <taxon>Ascomycota</taxon>
        <taxon>Pezizomycotina</taxon>
        <taxon>Sordariomycetes</taxon>
        <taxon>Hypocreomycetidae</taxon>
        <taxon>Hypocreales</taxon>
        <taxon>Clavicipitaceae</taxon>
        <taxon>Conoideocrella</taxon>
    </lineage>
</organism>
<dbReference type="SUPFAM" id="SSF159245">
    <property type="entry name" value="AttH-like"/>
    <property type="match status" value="1"/>
</dbReference>
<dbReference type="AlphaFoldDB" id="A0AAJ0G0K1"/>
<evidence type="ECO:0000256" key="1">
    <source>
        <dbReference type="SAM" id="SignalP"/>
    </source>
</evidence>
<dbReference type="Proteomes" id="UP001251528">
    <property type="component" value="Unassembled WGS sequence"/>
</dbReference>
<keyword evidence="3" id="KW-1185">Reference proteome</keyword>
<name>A0AAJ0G0K1_9HYPO</name>
<dbReference type="InterPro" id="IPR023374">
    <property type="entry name" value="AttH-like_dom_sf"/>
</dbReference>
<reference evidence="2" key="1">
    <citation type="submission" date="2023-06" db="EMBL/GenBank/DDBJ databases">
        <title>Conoideocrella luteorostrata (Hypocreales: Clavicipitaceae), a potential biocontrol fungus for elongate hemlock scale in United States Christmas tree production areas.</title>
        <authorList>
            <person name="Barrett H."/>
            <person name="Lovett B."/>
            <person name="Macias A.M."/>
            <person name="Stajich J.E."/>
            <person name="Kasson M.T."/>
        </authorList>
    </citation>
    <scope>NUCLEOTIDE SEQUENCE</scope>
    <source>
        <strain evidence="2">ARSEF 14590</strain>
    </source>
</reference>
<protein>
    <submittedName>
        <fullName evidence="2">Uncharacterized protein</fullName>
    </submittedName>
</protein>
<accession>A0AAJ0G0K1</accession>
<proteinExistence type="predicted"/>
<evidence type="ECO:0000313" key="2">
    <source>
        <dbReference type="EMBL" id="KAK2606215.1"/>
    </source>
</evidence>
<feature type="chain" id="PRO_5042559035" evidence="1">
    <location>
        <begin position="27"/>
        <end position="498"/>
    </location>
</feature>
<gene>
    <name evidence="2" type="ORF">QQS21_003386</name>
</gene>
<comment type="caution">
    <text evidence="2">The sequence shown here is derived from an EMBL/GenBank/DDBJ whole genome shotgun (WGS) entry which is preliminary data.</text>
</comment>
<keyword evidence="1" id="KW-0732">Signal</keyword>
<evidence type="ECO:0000313" key="3">
    <source>
        <dbReference type="Proteomes" id="UP001251528"/>
    </source>
</evidence>